<evidence type="ECO:0000313" key="2">
    <source>
        <dbReference type="EMBL" id="PJG56238.1"/>
    </source>
</evidence>
<keyword evidence="1" id="KW-0472">Membrane</keyword>
<dbReference type="RefSeq" id="WP_100230962.1">
    <property type="nucleotide sequence ID" value="NZ_PGVG01000003.1"/>
</dbReference>
<organism evidence="2 3">
    <name type="scientific">Bradyrhizobium forestalis</name>
    <dbReference type="NCBI Taxonomy" id="1419263"/>
    <lineage>
        <taxon>Bacteria</taxon>
        <taxon>Pseudomonadati</taxon>
        <taxon>Pseudomonadota</taxon>
        <taxon>Alphaproteobacteria</taxon>
        <taxon>Hyphomicrobiales</taxon>
        <taxon>Nitrobacteraceae</taxon>
        <taxon>Bradyrhizobium</taxon>
    </lineage>
</organism>
<evidence type="ECO:0000256" key="1">
    <source>
        <dbReference type="SAM" id="Phobius"/>
    </source>
</evidence>
<keyword evidence="3" id="KW-1185">Reference proteome</keyword>
<name>A0A2M8REJ1_9BRAD</name>
<sequence length="226" mass="24015">MAMQAASPEPAAELRAAAYGPERSLLVAAQLTASGGFLDAFTWLSLGGVFASSQTGNVVFLGIDALSGRWQQAAHHLLPIAGFLLGAWVAIRIQAPLRCLIAHIACLAAAMLLLHWIPDPIAIFEISFGIALQSASFRRVERWSYLSVTVTGNMLRAIDEFVSTSDRDASRGGGAMLVLCLMFLFGAAVGGYATTRLGAGSLAVPIALSAWALLVCWRNRIGRESR</sequence>
<comment type="caution">
    <text evidence="2">The sequence shown here is derived from an EMBL/GenBank/DDBJ whole genome shotgun (WGS) entry which is preliminary data.</text>
</comment>
<protein>
    <submittedName>
        <fullName evidence="2">DUF1275 domain-containing protein</fullName>
    </submittedName>
</protein>
<dbReference type="Pfam" id="PF06912">
    <property type="entry name" value="DUF1275"/>
    <property type="match status" value="1"/>
</dbReference>
<feature type="transmembrane region" description="Helical" evidence="1">
    <location>
        <begin position="100"/>
        <end position="117"/>
    </location>
</feature>
<dbReference type="OrthoDB" id="7057004at2"/>
<proteinExistence type="predicted"/>
<dbReference type="PANTHER" id="PTHR37314">
    <property type="entry name" value="SLR0142 PROTEIN"/>
    <property type="match status" value="1"/>
</dbReference>
<accession>A0A2M8REJ1</accession>
<dbReference type="AlphaFoldDB" id="A0A2M8REJ1"/>
<reference evidence="2 3" key="1">
    <citation type="submission" date="2017-11" db="EMBL/GenBank/DDBJ databases">
        <title>Bradyrhizobium forestalis sp. nov., an efficient nitrogen-fixing bacterium isolated from nodules of forest legume species in the Amazon.</title>
        <authorList>
            <person name="Costa E.M."/>
            <person name="Guimaraes A."/>
            <person name="Carvalho T.S."/>
            <person name="Rodrigues T.L."/>
            <person name="Ribeiro P.R.A."/>
            <person name="Lebbe L."/>
            <person name="Willems A."/>
            <person name="Moreira F.M.S."/>
        </authorList>
    </citation>
    <scope>NUCLEOTIDE SEQUENCE [LARGE SCALE GENOMIC DNA]</scope>
    <source>
        <strain evidence="2 3">INPA54B</strain>
    </source>
</reference>
<keyword evidence="1" id="KW-0812">Transmembrane</keyword>
<feature type="transmembrane region" description="Helical" evidence="1">
    <location>
        <begin position="40"/>
        <end position="63"/>
    </location>
</feature>
<feature type="transmembrane region" description="Helical" evidence="1">
    <location>
        <begin position="199"/>
        <end position="217"/>
    </location>
</feature>
<evidence type="ECO:0000313" key="3">
    <source>
        <dbReference type="Proteomes" id="UP000231194"/>
    </source>
</evidence>
<feature type="transmembrane region" description="Helical" evidence="1">
    <location>
        <begin position="75"/>
        <end position="94"/>
    </location>
</feature>
<dbReference type="Proteomes" id="UP000231194">
    <property type="component" value="Unassembled WGS sequence"/>
</dbReference>
<feature type="transmembrane region" description="Helical" evidence="1">
    <location>
        <begin position="174"/>
        <end position="193"/>
    </location>
</feature>
<gene>
    <name evidence="2" type="ORF">CVM73_05375</name>
</gene>
<dbReference type="InterPro" id="IPR010699">
    <property type="entry name" value="DUF1275"/>
</dbReference>
<keyword evidence="1" id="KW-1133">Transmembrane helix</keyword>
<dbReference type="EMBL" id="PGVG01000003">
    <property type="protein sequence ID" value="PJG56238.1"/>
    <property type="molecule type" value="Genomic_DNA"/>
</dbReference>
<dbReference type="PANTHER" id="PTHR37314:SF4">
    <property type="entry name" value="UPF0700 TRANSMEMBRANE PROTEIN YOAK"/>
    <property type="match status" value="1"/>
</dbReference>